<dbReference type="Gene3D" id="2.40.30.10">
    <property type="entry name" value="Translation factors"/>
    <property type="match status" value="1"/>
</dbReference>
<protein>
    <recommendedName>
        <fullName evidence="3">Translation elongation factor-like protein</fullName>
    </recommendedName>
</protein>
<comment type="caution">
    <text evidence="1">The sequence shown here is derived from an EMBL/GenBank/DDBJ whole genome shotgun (WGS) entry which is preliminary data.</text>
</comment>
<dbReference type="EMBL" id="JACQCQ010000009">
    <property type="protein sequence ID" value="MBI3627602.1"/>
    <property type="molecule type" value="Genomic_DNA"/>
</dbReference>
<evidence type="ECO:0000313" key="2">
    <source>
        <dbReference type="Proteomes" id="UP000808388"/>
    </source>
</evidence>
<sequence>METPIGKVVHYFGKVGAAVVKLTQPLAVGDKIKIKDGENSWEQEVASMQVDRVAVSSAKAGDEVAIKLDSKAREGALLIVEK</sequence>
<name>A0A9D6LRR9_9BACT</name>
<dbReference type="AlphaFoldDB" id="A0A9D6LRR9"/>
<reference evidence="1" key="1">
    <citation type="submission" date="2020-07" db="EMBL/GenBank/DDBJ databases">
        <title>Huge and variable diversity of episymbiotic CPR bacteria and DPANN archaea in groundwater ecosystems.</title>
        <authorList>
            <person name="He C.Y."/>
            <person name="Keren R."/>
            <person name="Whittaker M."/>
            <person name="Farag I.F."/>
            <person name="Doudna J."/>
            <person name="Cate J.H.D."/>
            <person name="Banfield J.F."/>
        </authorList>
    </citation>
    <scope>NUCLEOTIDE SEQUENCE</scope>
    <source>
        <strain evidence="1">NC_groundwater_972_Pr1_S-0.2um_49_27</strain>
    </source>
</reference>
<dbReference type="Proteomes" id="UP000808388">
    <property type="component" value="Unassembled WGS sequence"/>
</dbReference>
<accession>A0A9D6LRR9</accession>
<dbReference type="InterPro" id="IPR009000">
    <property type="entry name" value="Transl_B-barrel_sf"/>
</dbReference>
<dbReference type="SUPFAM" id="SSF50447">
    <property type="entry name" value="Translation proteins"/>
    <property type="match status" value="1"/>
</dbReference>
<evidence type="ECO:0008006" key="3">
    <source>
        <dbReference type="Google" id="ProtNLM"/>
    </source>
</evidence>
<proteinExistence type="predicted"/>
<evidence type="ECO:0000313" key="1">
    <source>
        <dbReference type="EMBL" id="MBI3627602.1"/>
    </source>
</evidence>
<gene>
    <name evidence="1" type="ORF">HY220_02555</name>
</gene>
<organism evidence="1 2">
    <name type="scientific">Candidatus Sungiibacteriota bacterium</name>
    <dbReference type="NCBI Taxonomy" id="2750080"/>
    <lineage>
        <taxon>Bacteria</taxon>
        <taxon>Candidatus Sungiibacteriota</taxon>
    </lineage>
</organism>